<accession>A0A023BSB7</accession>
<dbReference type="eggNOG" id="ENOG50333UC">
    <property type="taxonomic scope" value="Bacteria"/>
</dbReference>
<dbReference type="AlphaFoldDB" id="A0A023BSB7"/>
<dbReference type="RefSeq" id="WP_034244333.1">
    <property type="nucleotide sequence ID" value="NZ_AQRA01000007.1"/>
</dbReference>
<dbReference type="STRING" id="1317122.ATO12_22395"/>
<dbReference type="OrthoDB" id="1158431at2"/>
<proteinExistence type="predicted"/>
<dbReference type="Proteomes" id="UP000023541">
    <property type="component" value="Unassembled WGS sequence"/>
</dbReference>
<organism evidence="1 2">
    <name type="scientific">Aquimarina atlantica</name>
    <dbReference type="NCBI Taxonomy" id="1317122"/>
    <lineage>
        <taxon>Bacteria</taxon>
        <taxon>Pseudomonadati</taxon>
        <taxon>Bacteroidota</taxon>
        <taxon>Flavobacteriia</taxon>
        <taxon>Flavobacteriales</taxon>
        <taxon>Flavobacteriaceae</taxon>
        <taxon>Aquimarina</taxon>
    </lineage>
</organism>
<reference evidence="1 2" key="1">
    <citation type="submission" date="2014-04" db="EMBL/GenBank/DDBJ databases">
        <title>Aquimarina sp. 22II-S11-z7 Genome Sequencing.</title>
        <authorList>
            <person name="Lai Q."/>
        </authorList>
    </citation>
    <scope>NUCLEOTIDE SEQUENCE [LARGE SCALE GENOMIC DNA]</scope>
    <source>
        <strain evidence="1 2">22II-S11-z7</strain>
    </source>
</reference>
<gene>
    <name evidence="1" type="ORF">ATO12_22395</name>
</gene>
<protein>
    <submittedName>
        <fullName evidence="1">Uncharacterized protein</fullName>
    </submittedName>
</protein>
<evidence type="ECO:0000313" key="2">
    <source>
        <dbReference type="Proteomes" id="UP000023541"/>
    </source>
</evidence>
<comment type="caution">
    <text evidence="1">The sequence shown here is derived from an EMBL/GenBank/DDBJ whole genome shotgun (WGS) entry which is preliminary data.</text>
</comment>
<evidence type="ECO:0000313" key="1">
    <source>
        <dbReference type="EMBL" id="EZH72881.1"/>
    </source>
</evidence>
<name>A0A023BSB7_9FLAO</name>
<keyword evidence="2" id="KW-1185">Reference proteome</keyword>
<dbReference type="EMBL" id="AQRA01000007">
    <property type="protein sequence ID" value="EZH72881.1"/>
    <property type="molecule type" value="Genomic_DNA"/>
</dbReference>
<sequence>MKKIVLLLTISLLGTYYCISQELQANYIFNTNYKDKTTNISYKEGYKIKVINILPSPDGNEKNDTIIFTVNKFHTDTTGDPGYKLNRLLYEKDGIIINHSMSRKDFNTFTNQIYSYFRGVRAGFYTIPFKIRISDFDFEQNINFGMNIGFQFRFNKKIEDRWLYEPSIGIGLSSINLNNKNSDVTEERTASAFSTSFGLILHFDKNINLGIFSGLDFLGNNDKEVNWKYNKKLWLGIGINIGFSLSEGKGNGSDNVAPDTN</sequence>